<protein>
    <submittedName>
        <fullName evidence="1">Uncharacterized protein</fullName>
    </submittedName>
</protein>
<dbReference type="AlphaFoldDB" id="A5G6L5"/>
<organism evidence="1 2">
    <name type="scientific">Geotalea uraniireducens (strain Rf4)</name>
    <name type="common">Geobacter uraniireducens</name>
    <dbReference type="NCBI Taxonomy" id="351605"/>
    <lineage>
        <taxon>Bacteria</taxon>
        <taxon>Pseudomonadati</taxon>
        <taxon>Thermodesulfobacteriota</taxon>
        <taxon>Desulfuromonadia</taxon>
        <taxon>Geobacterales</taxon>
        <taxon>Geobacteraceae</taxon>
        <taxon>Geotalea</taxon>
    </lineage>
</organism>
<name>A5G6L5_GEOUR</name>
<dbReference type="Proteomes" id="UP000006695">
    <property type="component" value="Chromosome"/>
</dbReference>
<evidence type="ECO:0000313" key="1">
    <source>
        <dbReference type="EMBL" id="ABQ27433.1"/>
    </source>
</evidence>
<accession>A5G6L5</accession>
<dbReference type="EMBL" id="CP000698">
    <property type="protein sequence ID" value="ABQ27433.1"/>
    <property type="molecule type" value="Genomic_DNA"/>
</dbReference>
<gene>
    <name evidence="1" type="ordered locus">Gura_3274</name>
</gene>
<dbReference type="HOGENOM" id="CLU_555240_0_0_7"/>
<evidence type="ECO:0000313" key="2">
    <source>
        <dbReference type="Proteomes" id="UP000006695"/>
    </source>
</evidence>
<dbReference type="REBASE" id="15275">
    <property type="entry name" value="GurRORF3275P"/>
</dbReference>
<proteinExistence type="predicted"/>
<keyword evidence="2" id="KW-1185">Reference proteome</keyword>
<sequence>MLEFDIWLTPTLGEIRDTERFNKEMESAVRIFEVLGRTTDKFSLKKRPDISKIAEAVEVEIANSDKKSAKKFLTSISDLIYLVSGKSDNNCKCQLPIYIRQKNILNSMPVVSKGCLNYLDWPRVIKAEQFMTIVANLEKYTDIQTELLREFFEFTLSDDAYLSQLWAIGNCYYSLKPYNKEKSLLSPLVIFKIRGSVTASGGHNPEQLLRTMMTDWGMKQGVDFNNDDVVINTAAARKKADSSDRTKVRKYDFILPYNTVGWQPKLFVQCQFYAGDSGSVSHKNVDQTSSARRFTVNHLFVEYVDGAGYFASLNGDLKTLLQMKNTHSFFQIKSAPIRLRRELQRIGFLTDLELEHALLKFDGDKTQAVKALAEYGYTISEIERVFTSAVDDGNILKTEKHKFSLSETRMEMSRRYLILDTVAVNGKTVSTQKSSGYVLVPGFGPFYGLKLKDIPNLVAQYAPSLKPAIGNTTRFLDDIEWLSKQGYIMMS</sequence>
<reference evidence="1 2" key="1">
    <citation type="submission" date="2007-05" db="EMBL/GenBank/DDBJ databases">
        <title>Complete sequence of Geobacter uraniireducens Rf4.</title>
        <authorList>
            <consortium name="US DOE Joint Genome Institute"/>
            <person name="Copeland A."/>
            <person name="Lucas S."/>
            <person name="Lapidus A."/>
            <person name="Barry K."/>
            <person name="Detter J.C."/>
            <person name="Glavina del Rio T."/>
            <person name="Hammon N."/>
            <person name="Israni S."/>
            <person name="Dalin E."/>
            <person name="Tice H."/>
            <person name="Pitluck S."/>
            <person name="Chertkov O."/>
            <person name="Brettin T."/>
            <person name="Bruce D."/>
            <person name="Han C."/>
            <person name="Schmutz J."/>
            <person name="Larimer F."/>
            <person name="Land M."/>
            <person name="Hauser L."/>
            <person name="Kyrpides N."/>
            <person name="Mikhailova N."/>
            <person name="Shelobolina E."/>
            <person name="Aklujkar M."/>
            <person name="Lovley D."/>
            <person name="Richardson P."/>
        </authorList>
    </citation>
    <scope>NUCLEOTIDE SEQUENCE [LARGE SCALE GENOMIC DNA]</scope>
    <source>
        <strain evidence="1 2">Rf4</strain>
    </source>
</reference>
<dbReference type="KEGG" id="gur:Gura_3274"/>
<dbReference type="STRING" id="351605.Gura_3274"/>